<name>A0A6J5LRP5_9CAUD</name>
<feature type="compositionally biased region" description="Basic residues" evidence="1">
    <location>
        <begin position="28"/>
        <end position="37"/>
    </location>
</feature>
<accession>A0A6J5LRP5</accession>
<protein>
    <submittedName>
        <fullName evidence="2">Uncharacterized protein</fullName>
    </submittedName>
</protein>
<dbReference type="EMBL" id="LR796284">
    <property type="protein sequence ID" value="CAB4134369.1"/>
    <property type="molecule type" value="Genomic_DNA"/>
</dbReference>
<proteinExistence type="predicted"/>
<sequence length="128" mass="14489">MAKSKRSGAGHKTRYTAYKNEKREDKNRRTKLQRALKKNPQNAQIETALADTSGHRRGTPKTVVWSSSKRKVAQLFKLFTGKFNADIFHNNEKISAPALMTPGPKSAHIPDIPKFEEMGLLSLRVRMV</sequence>
<feature type="region of interest" description="Disordered" evidence="1">
    <location>
        <begin position="1"/>
        <end position="65"/>
    </location>
</feature>
<feature type="compositionally biased region" description="Basic residues" evidence="1">
    <location>
        <begin position="1"/>
        <end position="14"/>
    </location>
</feature>
<evidence type="ECO:0000256" key="1">
    <source>
        <dbReference type="SAM" id="MobiDB-lite"/>
    </source>
</evidence>
<reference evidence="2" key="1">
    <citation type="submission" date="2020-04" db="EMBL/GenBank/DDBJ databases">
        <authorList>
            <person name="Chiriac C."/>
            <person name="Salcher M."/>
            <person name="Ghai R."/>
            <person name="Kavagutti S V."/>
        </authorList>
    </citation>
    <scope>NUCLEOTIDE SEQUENCE</scope>
</reference>
<evidence type="ECO:0000313" key="2">
    <source>
        <dbReference type="EMBL" id="CAB4134369.1"/>
    </source>
</evidence>
<organism evidence="2">
    <name type="scientific">uncultured Caudovirales phage</name>
    <dbReference type="NCBI Taxonomy" id="2100421"/>
    <lineage>
        <taxon>Viruses</taxon>
        <taxon>Duplodnaviria</taxon>
        <taxon>Heunggongvirae</taxon>
        <taxon>Uroviricota</taxon>
        <taxon>Caudoviricetes</taxon>
        <taxon>Peduoviridae</taxon>
        <taxon>Maltschvirus</taxon>
        <taxon>Maltschvirus maltsch</taxon>
    </lineage>
</organism>
<gene>
    <name evidence="2" type="ORF">UFOVP273_49</name>
</gene>